<dbReference type="Proteomes" id="UP000095282">
    <property type="component" value="Unplaced"/>
</dbReference>
<sequence>MDKQQSNAANVASDSSVIVSNNNLPTVQNNAELQAIPLDLSFPSFLIKMLGVNPLAYSNVGDHTTPTTPSNESNHNQNEQSYPKSPDFEVKDPSQIPYFNSIMNSKAALHIHEGITPHVSTASCLPTNEYPKYAMKRTLDDESMNPKRPRPDGDCLAHNILKTITTELIPVVNEVIERPPSVEFLCFKKAEEASMTGHVPQMASMIATGQCQGVPAFFPTVPQINNYSVNQTIQTAPEPVQSQIPPAVQQKTLSTIHVFTDVNGGNSNDL</sequence>
<dbReference type="AlphaFoldDB" id="A0A1I7TZY0"/>
<feature type="region of interest" description="Disordered" evidence="1">
    <location>
        <begin position="61"/>
        <end position="90"/>
    </location>
</feature>
<accession>A0A1I7TZY0</accession>
<reference evidence="3" key="1">
    <citation type="submission" date="2016-11" db="UniProtKB">
        <authorList>
            <consortium name="WormBaseParasite"/>
        </authorList>
    </citation>
    <scope>IDENTIFICATION</scope>
</reference>
<feature type="compositionally biased region" description="Low complexity" evidence="1">
    <location>
        <begin position="70"/>
        <end position="81"/>
    </location>
</feature>
<protein>
    <submittedName>
        <fullName evidence="3">Uncharacterized protein</fullName>
    </submittedName>
</protein>
<organism evidence="2 3">
    <name type="scientific">Caenorhabditis tropicalis</name>
    <dbReference type="NCBI Taxonomy" id="1561998"/>
    <lineage>
        <taxon>Eukaryota</taxon>
        <taxon>Metazoa</taxon>
        <taxon>Ecdysozoa</taxon>
        <taxon>Nematoda</taxon>
        <taxon>Chromadorea</taxon>
        <taxon>Rhabditida</taxon>
        <taxon>Rhabditina</taxon>
        <taxon>Rhabditomorpha</taxon>
        <taxon>Rhabditoidea</taxon>
        <taxon>Rhabditidae</taxon>
        <taxon>Peloderinae</taxon>
        <taxon>Caenorhabditis</taxon>
    </lineage>
</organism>
<evidence type="ECO:0000313" key="3">
    <source>
        <dbReference type="WBParaSite" id="Csp11.Scaffold629.g13473.t1"/>
    </source>
</evidence>
<keyword evidence="2" id="KW-1185">Reference proteome</keyword>
<proteinExistence type="predicted"/>
<evidence type="ECO:0000313" key="2">
    <source>
        <dbReference type="Proteomes" id="UP000095282"/>
    </source>
</evidence>
<name>A0A1I7TZY0_9PELO</name>
<dbReference type="WBParaSite" id="Csp11.Scaffold629.g13473.t1">
    <property type="protein sequence ID" value="Csp11.Scaffold629.g13473.t1"/>
    <property type="gene ID" value="Csp11.Scaffold629.g13473"/>
</dbReference>
<evidence type="ECO:0000256" key="1">
    <source>
        <dbReference type="SAM" id="MobiDB-lite"/>
    </source>
</evidence>